<dbReference type="SUPFAM" id="SSF58026">
    <property type="entry name" value="Delta-sleep-inducing peptide immunoreactive peptide"/>
    <property type="match status" value="1"/>
</dbReference>
<organism evidence="4 5">
    <name type="scientific">Canis lupus familiaris</name>
    <name type="common">Dog</name>
    <name type="synonym">Canis familiaris</name>
    <dbReference type="NCBI Taxonomy" id="9615"/>
    <lineage>
        <taxon>Eukaryota</taxon>
        <taxon>Metazoa</taxon>
        <taxon>Chordata</taxon>
        <taxon>Craniata</taxon>
        <taxon>Vertebrata</taxon>
        <taxon>Euteleostomi</taxon>
        <taxon>Mammalia</taxon>
        <taxon>Eutheria</taxon>
        <taxon>Laurasiatheria</taxon>
        <taxon>Carnivora</taxon>
        <taxon>Caniformia</taxon>
        <taxon>Canidae</taxon>
        <taxon>Canis</taxon>
    </lineage>
</organism>
<dbReference type="CDD" id="cd21941">
    <property type="entry name" value="ZIP_TSC22D4"/>
    <property type="match status" value="1"/>
</dbReference>
<sequence length="433" mass="45026">MSGGKKKSSFQITSVTTDYEGPGSPGSSEPPALPGPTAPPPRLPNGEPSPEPGGKSTPRNGSPPPGAPASRFRVVKLPHGLGEPYRRGRWTCVDVYERDLETPGFSRLLEGVRGASGGTGGRSLDSRLELASLGLGAPTPQPGLSQGPTSWLRPPPTSPGPQARSLTRGLGQLAVPGKAKVETPPLSASPPQQRPPEPRTGDSAGPSRAATPLPSLRVEVEAGGSATGTPPLSRSKDGALRLRMELVAPEEMGQLSAVSPSQRCRLHTLALTFCLGFTPSGFRHGGWRSQMGVPPLDSRPGSPALYLFPDASLVHKSPDPFGAAAAQSLSLARSMLAISGHLDSDDDSGSGSLVGIDNKIEQAMDLVKSHLMFAVREEVEVLKEQIRDLAERNAALEQENGLLRALASPEQLAQLPSSGVPRLGPSAPNGPSV</sequence>
<name>A0A8C0SMQ5_CANLF</name>
<feature type="region of interest" description="Disordered" evidence="3">
    <location>
        <begin position="101"/>
        <end position="166"/>
    </location>
</feature>
<feature type="compositionally biased region" description="Low complexity" evidence="3">
    <location>
        <begin position="21"/>
        <end position="30"/>
    </location>
</feature>
<dbReference type="Gene3D" id="1.20.5.490">
    <property type="entry name" value="Single helix bin"/>
    <property type="match status" value="1"/>
</dbReference>
<keyword evidence="2" id="KW-0175">Coiled coil</keyword>
<dbReference type="PANTHER" id="PTHR47610">
    <property type="entry name" value="TSC22 DOMAIN FAMILY PROTEIN 4"/>
    <property type="match status" value="1"/>
</dbReference>
<dbReference type="Ensembl" id="ENSCAFT00040027587.1">
    <property type="protein sequence ID" value="ENSCAFP00040023968.1"/>
    <property type="gene ID" value="ENSCAFG00040014923.1"/>
</dbReference>
<reference evidence="4" key="2">
    <citation type="submission" date="2025-08" db="UniProtKB">
        <authorList>
            <consortium name="Ensembl"/>
        </authorList>
    </citation>
    <scope>IDENTIFICATION</scope>
</reference>
<proteinExistence type="inferred from homology"/>
<feature type="compositionally biased region" description="Pro residues" evidence="3">
    <location>
        <begin position="31"/>
        <end position="51"/>
    </location>
</feature>
<dbReference type="GO" id="GO:0006357">
    <property type="term" value="P:regulation of transcription by RNA polymerase II"/>
    <property type="evidence" value="ECO:0007669"/>
    <property type="project" value="InterPro"/>
</dbReference>
<reference evidence="4" key="1">
    <citation type="submission" date="2018-10" db="EMBL/GenBank/DDBJ databases">
        <title>De novo assembly of a Great Dane genome.</title>
        <authorList>
            <person name="Kidd J.M."/>
            <person name="Pendleton A.L."/>
            <person name="Shen F."/>
            <person name="Emery S."/>
        </authorList>
    </citation>
    <scope>NUCLEOTIDE SEQUENCE [LARGE SCALE GENOMIC DNA]</scope>
    <source>
        <strain evidence="4">Great Dane</strain>
    </source>
</reference>
<dbReference type="PANTHER" id="PTHR47610:SF1">
    <property type="entry name" value="TSC22 DOMAIN FAMILY PROTEIN 4"/>
    <property type="match status" value="1"/>
</dbReference>
<feature type="region of interest" description="Disordered" evidence="3">
    <location>
        <begin position="1"/>
        <end position="88"/>
    </location>
</feature>
<accession>A0A8C0SMQ5</accession>
<evidence type="ECO:0000256" key="2">
    <source>
        <dbReference type="SAM" id="Coils"/>
    </source>
</evidence>
<dbReference type="FunFam" id="1.20.5.490:FF:000002">
    <property type="entry name" value="TSC22 domain family, member 1"/>
    <property type="match status" value="1"/>
</dbReference>
<gene>
    <name evidence="4" type="primary">SPACDR</name>
</gene>
<evidence type="ECO:0000256" key="1">
    <source>
        <dbReference type="ARBA" id="ARBA00007908"/>
    </source>
</evidence>
<comment type="similarity">
    <text evidence="1">Belongs to the TSC-22/Dip/Bun family.</text>
</comment>
<dbReference type="Pfam" id="PF01166">
    <property type="entry name" value="TSC22"/>
    <property type="match status" value="1"/>
</dbReference>
<feature type="region of interest" description="Disordered" evidence="3">
    <location>
        <begin position="414"/>
        <end position="433"/>
    </location>
</feature>
<evidence type="ECO:0000313" key="4">
    <source>
        <dbReference type="Ensembl" id="ENSCAFP00040023968.1"/>
    </source>
</evidence>
<dbReference type="AlphaFoldDB" id="A0A8C0SMQ5"/>
<dbReference type="InterPro" id="IPR042553">
    <property type="entry name" value="TSC22D4"/>
</dbReference>
<evidence type="ECO:0000256" key="3">
    <source>
        <dbReference type="SAM" id="MobiDB-lite"/>
    </source>
</evidence>
<dbReference type="PROSITE" id="PS01289">
    <property type="entry name" value="TSC22"/>
    <property type="match status" value="1"/>
</dbReference>
<protein>
    <submittedName>
        <fullName evidence="4">Sperm acrosome developmental regulator</fullName>
    </submittedName>
</protein>
<feature type="region of interest" description="Disordered" evidence="3">
    <location>
        <begin position="178"/>
        <end position="214"/>
    </location>
</feature>
<evidence type="ECO:0000313" key="5">
    <source>
        <dbReference type="Proteomes" id="UP000694542"/>
    </source>
</evidence>
<dbReference type="Proteomes" id="UP000694542">
    <property type="component" value="Chromosome 6"/>
</dbReference>
<feature type="coiled-coil region" evidence="2">
    <location>
        <begin position="372"/>
        <end position="406"/>
    </location>
</feature>
<dbReference type="InterPro" id="IPR047862">
    <property type="entry name" value="TSC22/BUN_CS"/>
</dbReference>
<dbReference type="InterPro" id="IPR000580">
    <property type="entry name" value="TSC22/Bun"/>
</dbReference>